<reference evidence="6" key="1">
    <citation type="journal article" date="2021" name="Front. Microbiol.">
        <title>Pan-Mitogenomics Approach Discovers Diversity and Dynamism in the Prominent Brown Rot Fungal Pathogens.</title>
        <authorList>
            <person name="Yildiz G."/>
            <person name="Ozkilinc H."/>
        </authorList>
    </citation>
    <scope>NUCLEOTIDE SEQUENCE</scope>
</reference>
<dbReference type="GO" id="GO:0004519">
    <property type="term" value="F:endonuclease activity"/>
    <property type="evidence" value="ECO:0007669"/>
    <property type="project" value="UniProtKB-KW"/>
</dbReference>
<keyword evidence="3 6" id="KW-0255">Endonuclease</keyword>
<dbReference type="InterPro" id="IPR003647">
    <property type="entry name" value="Intron_nuc_1_rpt"/>
</dbReference>
<keyword evidence="2" id="KW-0540">Nuclease</keyword>
<evidence type="ECO:0000256" key="2">
    <source>
        <dbReference type="ARBA" id="ARBA00022722"/>
    </source>
</evidence>
<proteinExistence type="predicted"/>
<keyword evidence="4" id="KW-0378">Hydrolase</keyword>
<feature type="domain" description="GIY-YIG" evidence="5">
    <location>
        <begin position="68"/>
        <end position="155"/>
    </location>
</feature>
<dbReference type="InterPro" id="IPR000305">
    <property type="entry name" value="GIY-YIG_endonuc"/>
</dbReference>
<dbReference type="Pfam" id="PF01541">
    <property type="entry name" value="GIY-YIG"/>
    <property type="match status" value="1"/>
</dbReference>
<dbReference type="InterPro" id="IPR035901">
    <property type="entry name" value="GIY-YIG_endonuc_sf"/>
</dbReference>
<dbReference type="NCBIfam" id="TIGR01453">
    <property type="entry name" value="grpIintron_endo"/>
    <property type="match status" value="1"/>
</dbReference>
<dbReference type="Gene3D" id="3.40.1440.10">
    <property type="entry name" value="GIY-YIG endonuclease"/>
    <property type="match status" value="1"/>
</dbReference>
<name>A0A8F8X924_MONLA</name>
<sequence length="304" mass="35033">MFLHSPFYVSGLFSEEGATDKLNVQYMPLDLFNWSWFTEKNSELSFLPVITYLNADIEKLSIIKDNKDKSGVYKWTNLENGNCYIGSSVNLSRRLAQYYNLNFLTKFRKNSLIHKALLKYGYSNFKLEILEYCNREDAIKREQYYMDTFKPEYNILKFAGSALGHKHSAETIENLRLKATGRKHTIETLAKMMGRTHSEATKNKIKCILRAEEVRKKMVDAFSKRTGVKVSAETRVKMLYAQANRDWVTVAGVKVEVKDLSTNLVTVYDSINKAAEALQIPKGTIARRVKLNIEKPLLIKKDIL</sequence>
<dbReference type="SUPFAM" id="SSF64496">
    <property type="entry name" value="DNA-binding domain of intron-encoded endonucleases"/>
    <property type="match status" value="1"/>
</dbReference>
<dbReference type="GO" id="GO:0003677">
    <property type="term" value="F:DNA binding"/>
    <property type="evidence" value="ECO:0007669"/>
    <property type="project" value="InterPro"/>
</dbReference>
<keyword evidence="6" id="KW-0496">Mitochondrion</keyword>
<comment type="similarity">
    <text evidence="1">To endonucleases of group I introns of fungi and phage.</text>
</comment>
<evidence type="ECO:0000256" key="4">
    <source>
        <dbReference type="ARBA" id="ARBA00022801"/>
    </source>
</evidence>
<accession>A0A8F8X924</accession>
<dbReference type="SMART" id="SM00465">
    <property type="entry name" value="GIYc"/>
    <property type="match status" value="1"/>
</dbReference>
<dbReference type="CDD" id="cd10445">
    <property type="entry name" value="GIY-YIG_bI1_like"/>
    <property type="match status" value="1"/>
</dbReference>
<geneLocation type="mitochondrion" evidence="6"/>
<dbReference type="GO" id="GO:0016787">
    <property type="term" value="F:hydrolase activity"/>
    <property type="evidence" value="ECO:0007669"/>
    <property type="project" value="UniProtKB-KW"/>
</dbReference>
<evidence type="ECO:0000256" key="3">
    <source>
        <dbReference type="ARBA" id="ARBA00022759"/>
    </source>
</evidence>
<evidence type="ECO:0000256" key="1">
    <source>
        <dbReference type="ARBA" id="ARBA00010045"/>
    </source>
</evidence>
<dbReference type="SMART" id="SM00497">
    <property type="entry name" value="IENR1"/>
    <property type="match status" value="1"/>
</dbReference>
<dbReference type="Pfam" id="PF07460">
    <property type="entry name" value="NUMOD3"/>
    <property type="match status" value="1"/>
</dbReference>
<dbReference type="InterPro" id="IPR003611">
    <property type="entry name" value="NUMOD3"/>
</dbReference>
<dbReference type="AlphaFoldDB" id="A0A8F8X924"/>
<organism evidence="6">
    <name type="scientific">Monilinia laxa</name>
    <name type="common">Brown rot fungus</name>
    <name type="synonym">Sclerotinia laxa</name>
    <dbReference type="NCBI Taxonomy" id="61186"/>
    <lineage>
        <taxon>Eukaryota</taxon>
        <taxon>Fungi</taxon>
        <taxon>Dikarya</taxon>
        <taxon>Ascomycota</taxon>
        <taxon>Pezizomycotina</taxon>
        <taxon>Leotiomycetes</taxon>
        <taxon>Helotiales</taxon>
        <taxon>Sclerotiniaceae</taxon>
        <taxon>Monilinia</taxon>
    </lineage>
</organism>
<dbReference type="InterPro" id="IPR006350">
    <property type="entry name" value="Intron_endoG1"/>
</dbReference>
<evidence type="ECO:0000259" key="5">
    <source>
        <dbReference type="PROSITE" id="PS50164"/>
    </source>
</evidence>
<dbReference type="Pfam" id="PF07453">
    <property type="entry name" value="NUMOD1"/>
    <property type="match status" value="1"/>
</dbReference>
<dbReference type="InterPro" id="IPR010896">
    <property type="entry name" value="NUMOD1"/>
</dbReference>
<dbReference type="PROSITE" id="PS50164">
    <property type="entry name" value="GIY_YIG"/>
    <property type="match status" value="1"/>
</dbReference>
<protein>
    <submittedName>
        <fullName evidence="6">GIY-YIG endonuclease</fullName>
    </submittedName>
</protein>
<dbReference type="SMART" id="SM00496">
    <property type="entry name" value="IENR2"/>
    <property type="match status" value="4"/>
</dbReference>
<dbReference type="SUPFAM" id="SSF82771">
    <property type="entry name" value="GIY-YIG endonuclease"/>
    <property type="match status" value="1"/>
</dbReference>
<evidence type="ECO:0000313" key="6">
    <source>
        <dbReference type="EMBL" id="QYB20012.1"/>
    </source>
</evidence>
<gene>
    <name evidence="6" type="primary">HE</name>
</gene>
<dbReference type="EMBL" id="MW794304">
    <property type="protein sequence ID" value="QYB20012.1"/>
    <property type="molecule type" value="Genomic_DNA"/>
</dbReference>